<feature type="binding site" evidence="6">
    <location>
        <begin position="120"/>
        <end position="127"/>
    </location>
    <ligand>
        <name>ATP</name>
        <dbReference type="ChEBI" id="CHEBI:30616"/>
    </ligand>
</feature>
<dbReference type="Proteomes" id="UP000011553">
    <property type="component" value="Unassembled WGS sequence"/>
</dbReference>
<dbReference type="InterPro" id="IPR034904">
    <property type="entry name" value="FSCA_dom_sf"/>
</dbReference>
<dbReference type="SUPFAM" id="SSF117916">
    <property type="entry name" value="Fe-S cluster assembly (FSCA) domain-like"/>
    <property type="match status" value="1"/>
</dbReference>
<name>M0JG43_9EURY</name>
<dbReference type="Gene3D" id="3.40.50.300">
    <property type="entry name" value="P-loop containing nucleotide triphosphate hydrolases"/>
    <property type="match status" value="1"/>
</dbReference>
<dbReference type="InterPro" id="IPR044304">
    <property type="entry name" value="NUBPL-like"/>
</dbReference>
<sequence length="432" mass="45274">MSEHEPTTHDPTNSEPTTESELRDRVESALRAVRDPDADLDVFEAGLVESITVDGASVTVRAAVTEFDDANATQVMRAMAQAVRDVPAVESAHVEPVSPSSGGGATGVDAFDTVIAVASAKGGVGKSTVSTGLACALAGEHSAGLFDADIHGPNVPSLLDVEGPVHSDDEGHPLPVSVAGPDASLDVMSVGLMESGAPLAWRGAMAHDALTELFADTAWSADDTLVLDLPPGTGDVVLTTLQEISVDGVVVVTTPFESSLDDTARSIELFRDNGVPVLGAVVNMGEFACPSCGDTHELFPGETASKHLDAPVLAELPFAPRFQETPTPGDTPPAFGRLAQSVSEAAATAWDVDAPDDALDIRGDPPERRKERVAERFTALASDEMFTLISDRDPTPVRRFLGGLTDRDPAEIDGFSVERRTPNDWVLTAKKP</sequence>
<keyword evidence="4 6" id="KW-0408">Iron</keyword>
<accession>M0JG43</accession>
<evidence type="ECO:0000256" key="1">
    <source>
        <dbReference type="ARBA" id="ARBA00022723"/>
    </source>
</evidence>
<dbReference type="InterPro" id="IPR002744">
    <property type="entry name" value="MIP18-like"/>
</dbReference>
<dbReference type="HAMAP" id="MF_02040">
    <property type="entry name" value="Mrp_NBP35"/>
    <property type="match status" value="1"/>
</dbReference>
<keyword evidence="3 6" id="KW-0067">ATP-binding</keyword>
<keyword evidence="6" id="KW-0378">Hydrolase</keyword>
<dbReference type="AlphaFoldDB" id="M0JG43"/>
<dbReference type="GO" id="GO:0016226">
    <property type="term" value="P:iron-sulfur cluster assembly"/>
    <property type="evidence" value="ECO:0007669"/>
    <property type="project" value="InterPro"/>
</dbReference>
<keyword evidence="5 6" id="KW-0411">Iron-sulfur</keyword>
<evidence type="ECO:0000256" key="2">
    <source>
        <dbReference type="ARBA" id="ARBA00022741"/>
    </source>
</evidence>
<dbReference type="CDD" id="cd02037">
    <property type="entry name" value="Mrp_NBP35"/>
    <property type="match status" value="1"/>
</dbReference>
<reference evidence="10 11" key="1">
    <citation type="journal article" date="2014" name="PLoS Genet.">
        <title>Phylogenetically driven sequencing of extremely halophilic archaea reveals strategies for static and dynamic osmo-response.</title>
        <authorList>
            <person name="Becker E.A."/>
            <person name="Seitzer P.M."/>
            <person name="Tritt A."/>
            <person name="Larsen D."/>
            <person name="Krusor M."/>
            <person name="Yao A.I."/>
            <person name="Wu D."/>
            <person name="Madern D."/>
            <person name="Eisen J.A."/>
            <person name="Darling A.E."/>
            <person name="Facciotti M.T."/>
        </authorList>
    </citation>
    <scope>NUCLEOTIDE SEQUENCE [LARGE SCALE GENOMIC DNA]</scope>
    <source>
        <strain evidence="10 11">ATCC 35960</strain>
    </source>
</reference>
<comment type="similarity">
    <text evidence="6">Belongs to the Mrp/NBP35 ATP-binding proteins family.</text>
</comment>
<dbReference type="PANTHER" id="PTHR42961">
    <property type="entry name" value="IRON-SULFUR PROTEIN NUBPL"/>
    <property type="match status" value="1"/>
</dbReference>
<evidence type="ECO:0000259" key="9">
    <source>
        <dbReference type="Pfam" id="PF10006"/>
    </source>
</evidence>
<keyword evidence="2 6" id="KW-0547">Nucleotide-binding</keyword>
<dbReference type="InterPro" id="IPR019591">
    <property type="entry name" value="Mrp/NBP35_ATP-bd"/>
</dbReference>
<dbReference type="InterPro" id="IPR027417">
    <property type="entry name" value="P-loop_NTPase"/>
</dbReference>
<feature type="domain" description="MIP18 family-like" evidence="8">
    <location>
        <begin position="23"/>
        <end position="94"/>
    </location>
</feature>
<dbReference type="GO" id="GO:0016887">
    <property type="term" value="F:ATP hydrolysis activity"/>
    <property type="evidence" value="ECO:0007669"/>
    <property type="project" value="UniProtKB-UniRule"/>
</dbReference>
<dbReference type="InterPro" id="IPR033756">
    <property type="entry name" value="YlxH/NBP35"/>
</dbReference>
<feature type="domain" description="DUF2249" evidence="9">
    <location>
        <begin position="359"/>
        <end position="430"/>
    </location>
</feature>
<evidence type="ECO:0000256" key="3">
    <source>
        <dbReference type="ARBA" id="ARBA00022840"/>
    </source>
</evidence>
<dbReference type="SUPFAM" id="SSF52540">
    <property type="entry name" value="P-loop containing nucleoside triphosphate hydrolases"/>
    <property type="match status" value="1"/>
</dbReference>
<dbReference type="RefSeq" id="WP_004967650.1">
    <property type="nucleotide sequence ID" value="NZ_AOLP01000002.1"/>
</dbReference>
<evidence type="ECO:0000256" key="4">
    <source>
        <dbReference type="ARBA" id="ARBA00023004"/>
    </source>
</evidence>
<gene>
    <name evidence="10" type="ORF">C438_02507</name>
</gene>
<evidence type="ECO:0000256" key="5">
    <source>
        <dbReference type="ARBA" id="ARBA00023014"/>
    </source>
</evidence>
<keyword evidence="11" id="KW-1185">Reference proteome</keyword>
<dbReference type="GO" id="GO:0046872">
    <property type="term" value="F:metal ion binding"/>
    <property type="evidence" value="ECO:0007669"/>
    <property type="project" value="UniProtKB-KW"/>
</dbReference>
<keyword evidence="1 6" id="KW-0479">Metal-binding</keyword>
<dbReference type="PANTHER" id="PTHR42961:SF2">
    <property type="entry name" value="IRON-SULFUR PROTEIN NUBPL"/>
    <property type="match status" value="1"/>
</dbReference>
<comment type="function">
    <text evidence="6">Binds and transfers iron-sulfur (Fe-S) clusters to target apoproteins. Can hydrolyze ATP.</text>
</comment>
<feature type="region of interest" description="Disordered" evidence="7">
    <location>
        <begin position="1"/>
        <end position="26"/>
    </location>
</feature>
<dbReference type="GO" id="GO:0005524">
    <property type="term" value="F:ATP binding"/>
    <property type="evidence" value="ECO:0007669"/>
    <property type="project" value="UniProtKB-UniRule"/>
</dbReference>
<evidence type="ECO:0000259" key="8">
    <source>
        <dbReference type="Pfam" id="PF01883"/>
    </source>
</evidence>
<evidence type="ECO:0000313" key="10">
    <source>
        <dbReference type="EMBL" id="EMA07956.1"/>
    </source>
</evidence>
<evidence type="ECO:0000256" key="6">
    <source>
        <dbReference type="HAMAP-Rule" id="MF_02040"/>
    </source>
</evidence>
<dbReference type="PATRIC" id="fig|662478.6.peg.479"/>
<protein>
    <recommendedName>
        <fullName evidence="6">Iron-sulfur cluster carrier protein</fullName>
    </recommendedName>
</protein>
<dbReference type="Pfam" id="PF10609">
    <property type="entry name" value="ParA"/>
    <property type="match status" value="1"/>
</dbReference>
<proteinExistence type="inferred from homology"/>
<dbReference type="EMBL" id="AOLP01000002">
    <property type="protein sequence ID" value="EMA07956.1"/>
    <property type="molecule type" value="Genomic_DNA"/>
</dbReference>
<comment type="caution">
    <text evidence="10">The sequence shown here is derived from an EMBL/GenBank/DDBJ whole genome shotgun (WGS) entry which is preliminary data.</text>
</comment>
<dbReference type="Gene3D" id="3.30.300.130">
    <property type="entry name" value="Fe-S cluster assembly (FSCA)"/>
    <property type="match status" value="1"/>
</dbReference>
<dbReference type="Pfam" id="PF10006">
    <property type="entry name" value="DUF2249"/>
    <property type="match status" value="1"/>
</dbReference>
<dbReference type="GO" id="GO:0140663">
    <property type="term" value="F:ATP-dependent FeS chaperone activity"/>
    <property type="evidence" value="ECO:0007669"/>
    <property type="project" value="InterPro"/>
</dbReference>
<dbReference type="Pfam" id="PF01883">
    <property type="entry name" value="FeS_assembly_P"/>
    <property type="match status" value="1"/>
</dbReference>
<organism evidence="10 11">
    <name type="scientific">Haloferax denitrificans ATCC 35960</name>
    <dbReference type="NCBI Taxonomy" id="662478"/>
    <lineage>
        <taxon>Archaea</taxon>
        <taxon>Methanobacteriati</taxon>
        <taxon>Methanobacteriota</taxon>
        <taxon>Stenosarchaea group</taxon>
        <taxon>Halobacteria</taxon>
        <taxon>Halobacteriales</taxon>
        <taxon>Haloferacaceae</taxon>
        <taxon>Haloferax</taxon>
    </lineage>
</organism>
<comment type="subunit">
    <text evidence="6">Homodimer.</text>
</comment>
<feature type="compositionally biased region" description="Polar residues" evidence="7">
    <location>
        <begin position="9"/>
        <end position="19"/>
    </location>
</feature>
<evidence type="ECO:0000313" key="11">
    <source>
        <dbReference type="Proteomes" id="UP000011553"/>
    </source>
</evidence>
<dbReference type="GO" id="GO:0051539">
    <property type="term" value="F:4 iron, 4 sulfur cluster binding"/>
    <property type="evidence" value="ECO:0007669"/>
    <property type="project" value="TreeGrafter"/>
</dbReference>
<dbReference type="InterPro" id="IPR018720">
    <property type="entry name" value="DUF2249"/>
</dbReference>
<evidence type="ECO:0000256" key="7">
    <source>
        <dbReference type="SAM" id="MobiDB-lite"/>
    </source>
</evidence>